<reference evidence="8" key="1">
    <citation type="submission" date="2022-07" db="EMBL/GenBank/DDBJ databases">
        <title>Genetic diversity of Erwinia pyrifoliae.</title>
        <authorList>
            <person name="Park D.S."/>
            <person name="Ham H."/>
        </authorList>
    </citation>
    <scope>NUCLEOTIDE SEQUENCE</scope>
    <source>
        <strain evidence="8">CP201486</strain>
    </source>
</reference>
<evidence type="ECO:0000256" key="2">
    <source>
        <dbReference type="ARBA" id="ARBA00022729"/>
    </source>
</evidence>
<organism evidence="8 9">
    <name type="scientific">Erwinia pyrifoliae</name>
    <dbReference type="NCBI Taxonomy" id="79967"/>
    <lineage>
        <taxon>Bacteria</taxon>
        <taxon>Pseudomonadati</taxon>
        <taxon>Pseudomonadota</taxon>
        <taxon>Gammaproteobacteria</taxon>
        <taxon>Enterobacterales</taxon>
        <taxon>Erwiniaceae</taxon>
        <taxon>Erwinia</taxon>
    </lineage>
</organism>
<dbReference type="PANTHER" id="PTHR35891:SF2">
    <property type="entry name" value="THIOL:DISULFIDE INTERCHANGE PROTEIN DSBA"/>
    <property type="match status" value="1"/>
</dbReference>
<keyword evidence="5" id="KW-0574">Periplasm</keyword>
<evidence type="ECO:0000313" key="9">
    <source>
        <dbReference type="Proteomes" id="UP001058553"/>
    </source>
</evidence>
<dbReference type="SUPFAM" id="SSF52833">
    <property type="entry name" value="Thioredoxin-like"/>
    <property type="match status" value="1"/>
</dbReference>
<dbReference type="InterPro" id="IPR023205">
    <property type="entry name" value="DsbA/DsbL"/>
</dbReference>
<evidence type="ECO:0000259" key="7">
    <source>
        <dbReference type="Pfam" id="PF01323"/>
    </source>
</evidence>
<keyword evidence="3 5" id="KW-1015">Disulfide bond</keyword>
<gene>
    <name evidence="8" type="ORF">NYP84_03455</name>
</gene>
<dbReference type="PIRSF" id="PIRSF001488">
    <property type="entry name" value="Tdi_protein"/>
    <property type="match status" value="1"/>
</dbReference>
<feature type="domain" description="DSBA-like thioredoxin" evidence="7">
    <location>
        <begin position="48"/>
        <end position="188"/>
    </location>
</feature>
<dbReference type="Gene3D" id="3.40.30.10">
    <property type="entry name" value="Glutaredoxin"/>
    <property type="match status" value="1"/>
</dbReference>
<name>A0ABY5XA34_ERWPY</name>
<proteinExistence type="inferred from homology"/>
<comment type="similarity">
    <text evidence="1">Belongs to the thioredoxin family. DsbA subfamily.</text>
</comment>
<dbReference type="PANTHER" id="PTHR35891">
    <property type="entry name" value="THIOL:DISULFIDE INTERCHANGE PROTEIN DSBA"/>
    <property type="match status" value="1"/>
</dbReference>
<dbReference type="Proteomes" id="UP001058553">
    <property type="component" value="Chromosome"/>
</dbReference>
<dbReference type="Pfam" id="PF01323">
    <property type="entry name" value="DSBA"/>
    <property type="match status" value="1"/>
</dbReference>
<evidence type="ECO:0000256" key="5">
    <source>
        <dbReference type="PIRNR" id="PIRNR001488"/>
    </source>
</evidence>
<dbReference type="InterPro" id="IPR036249">
    <property type="entry name" value="Thioredoxin-like_sf"/>
</dbReference>
<evidence type="ECO:0000256" key="6">
    <source>
        <dbReference type="SAM" id="SignalP"/>
    </source>
</evidence>
<accession>A0ABY5XA34</accession>
<dbReference type="InterPro" id="IPR001853">
    <property type="entry name" value="DSBA-like_thioredoxin_dom"/>
</dbReference>
<dbReference type="PROSITE" id="PS00194">
    <property type="entry name" value="THIOREDOXIN_1"/>
    <property type="match status" value="1"/>
</dbReference>
<dbReference type="RefSeq" id="WP_012669041.1">
    <property type="nucleotide sequence ID" value="NZ_CP023567.1"/>
</dbReference>
<sequence length="215" mass="24165">MFTQVNRYTLLCLFCFSAVFFPPANAASYKENDQYFVQEKSATTVPDVVEFFSFYCGPCFQFSHTYKVTDVISENLPSATRLTKYHVGLMGPLGHELTEAWSVAMVLGIEHKVEKLLFEKIQQERSVNSVADIMKVFSSVGVEAGQYENTRRSLPVQALVKKQDDAVETLNVTSTPSFYVSGKYRVNNAAITSTSADDYAKEFAGIIRFLLEKQP</sequence>
<keyword evidence="4" id="KW-0676">Redox-active center</keyword>
<keyword evidence="9" id="KW-1185">Reference proteome</keyword>
<keyword evidence="2 6" id="KW-0732">Signal</keyword>
<dbReference type="CDD" id="cd03019">
    <property type="entry name" value="DsbA_DsbA"/>
    <property type="match status" value="1"/>
</dbReference>
<dbReference type="InterPro" id="IPR050824">
    <property type="entry name" value="Thiol_disulfide_DsbA"/>
</dbReference>
<evidence type="ECO:0000256" key="1">
    <source>
        <dbReference type="ARBA" id="ARBA00005791"/>
    </source>
</evidence>
<comment type="subcellular location">
    <subcellularLocation>
        <location evidence="5">Periplasm</location>
    </subcellularLocation>
</comment>
<evidence type="ECO:0000313" key="8">
    <source>
        <dbReference type="EMBL" id="UWS34261.1"/>
    </source>
</evidence>
<dbReference type="GeneID" id="92236037"/>
<feature type="chain" id="PRO_5046682870" description="Thiol:disulfide interchange protein" evidence="6">
    <location>
        <begin position="27"/>
        <end position="215"/>
    </location>
</feature>
<dbReference type="InterPro" id="IPR017937">
    <property type="entry name" value="Thioredoxin_CS"/>
</dbReference>
<protein>
    <recommendedName>
        <fullName evidence="5">Thiol:disulfide interchange protein</fullName>
    </recommendedName>
</protein>
<dbReference type="EMBL" id="CP103445">
    <property type="protein sequence ID" value="UWS34261.1"/>
    <property type="molecule type" value="Genomic_DNA"/>
</dbReference>
<evidence type="ECO:0000256" key="3">
    <source>
        <dbReference type="ARBA" id="ARBA00023157"/>
    </source>
</evidence>
<evidence type="ECO:0000256" key="4">
    <source>
        <dbReference type="ARBA" id="ARBA00023284"/>
    </source>
</evidence>
<feature type="signal peptide" evidence="6">
    <location>
        <begin position="1"/>
        <end position="26"/>
    </location>
</feature>